<gene>
    <name evidence="1" type="ORF">EYF80_028971</name>
</gene>
<protein>
    <submittedName>
        <fullName evidence="1">Uncharacterized protein</fullName>
    </submittedName>
</protein>
<keyword evidence="2" id="KW-1185">Reference proteome</keyword>
<comment type="caution">
    <text evidence="1">The sequence shown here is derived from an EMBL/GenBank/DDBJ whole genome shotgun (WGS) entry which is preliminary data.</text>
</comment>
<dbReference type="EMBL" id="SRLO01000327">
    <property type="protein sequence ID" value="TNN60801.1"/>
    <property type="molecule type" value="Genomic_DNA"/>
</dbReference>
<sequence length="215" mass="21706">MVRSAPPSASSRSLLLPCWSRCRLRKRRKTRTTSRSFKDSSRAGLGIGPVAQLETEKQVGSGVEDTCSQLGVTGPVVVLDSVPVAVGPEGTGRGFAAALIGGEATGVLGVAVQAGTVNVSAVEGDTLVHGGPEMKTGSVHEVRCPVVRLVCVDILHVASVTHAGPGGLVSDVKVSVAESIGPVAEVGPCAKHPVVEATTSALGESTVTSIGLISI</sequence>
<dbReference type="Proteomes" id="UP000314294">
    <property type="component" value="Unassembled WGS sequence"/>
</dbReference>
<accession>A0A4Z2H596</accession>
<evidence type="ECO:0000313" key="1">
    <source>
        <dbReference type="EMBL" id="TNN60801.1"/>
    </source>
</evidence>
<reference evidence="1 2" key="1">
    <citation type="submission" date="2019-03" db="EMBL/GenBank/DDBJ databases">
        <title>First draft genome of Liparis tanakae, snailfish: a comprehensive survey of snailfish specific genes.</title>
        <authorList>
            <person name="Kim W."/>
            <person name="Song I."/>
            <person name="Jeong J.-H."/>
            <person name="Kim D."/>
            <person name="Kim S."/>
            <person name="Ryu S."/>
            <person name="Song J.Y."/>
            <person name="Lee S.K."/>
        </authorList>
    </citation>
    <scope>NUCLEOTIDE SEQUENCE [LARGE SCALE GENOMIC DNA]</scope>
    <source>
        <tissue evidence="1">Muscle</tissue>
    </source>
</reference>
<dbReference type="AlphaFoldDB" id="A0A4Z2H596"/>
<name>A0A4Z2H596_9TELE</name>
<proteinExistence type="predicted"/>
<organism evidence="1 2">
    <name type="scientific">Liparis tanakae</name>
    <name type="common">Tanaka's snailfish</name>
    <dbReference type="NCBI Taxonomy" id="230148"/>
    <lineage>
        <taxon>Eukaryota</taxon>
        <taxon>Metazoa</taxon>
        <taxon>Chordata</taxon>
        <taxon>Craniata</taxon>
        <taxon>Vertebrata</taxon>
        <taxon>Euteleostomi</taxon>
        <taxon>Actinopterygii</taxon>
        <taxon>Neopterygii</taxon>
        <taxon>Teleostei</taxon>
        <taxon>Neoteleostei</taxon>
        <taxon>Acanthomorphata</taxon>
        <taxon>Eupercaria</taxon>
        <taxon>Perciformes</taxon>
        <taxon>Cottioidei</taxon>
        <taxon>Cottales</taxon>
        <taxon>Liparidae</taxon>
        <taxon>Liparis</taxon>
    </lineage>
</organism>
<evidence type="ECO:0000313" key="2">
    <source>
        <dbReference type="Proteomes" id="UP000314294"/>
    </source>
</evidence>